<evidence type="ECO:0000313" key="1">
    <source>
        <dbReference type="EMBL" id="SVE28285.1"/>
    </source>
</evidence>
<gene>
    <name evidence="1" type="ORF">METZ01_LOCUS481139</name>
</gene>
<reference evidence="1" key="1">
    <citation type="submission" date="2018-05" db="EMBL/GenBank/DDBJ databases">
        <authorList>
            <person name="Lanie J.A."/>
            <person name="Ng W.-L."/>
            <person name="Kazmierczak K.M."/>
            <person name="Andrzejewski T.M."/>
            <person name="Davidsen T.M."/>
            <person name="Wayne K.J."/>
            <person name="Tettelin H."/>
            <person name="Glass J.I."/>
            <person name="Rusch D."/>
            <person name="Podicherti R."/>
            <person name="Tsui H.-C.T."/>
            <person name="Winkler M.E."/>
        </authorList>
    </citation>
    <scope>NUCLEOTIDE SEQUENCE</scope>
</reference>
<name>A0A383C9G9_9ZZZZ</name>
<accession>A0A383C9G9</accession>
<sequence>VIMNFSKFLSKIIFASVFFISSQLFAVTAQDIE</sequence>
<feature type="non-terminal residue" evidence="1">
    <location>
        <position position="1"/>
    </location>
</feature>
<proteinExistence type="predicted"/>
<dbReference type="EMBL" id="UINC01206593">
    <property type="protein sequence ID" value="SVE28285.1"/>
    <property type="molecule type" value="Genomic_DNA"/>
</dbReference>
<dbReference type="AlphaFoldDB" id="A0A383C9G9"/>
<protein>
    <submittedName>
        <fullName evidence="1">Uncharacterized protein</fullName>
    </submittedName>
</protein>
<organism evidence="1">
    <name type="scientific">marine metagenome</name>
    <dbReference type="NCBI Taxonomy" id="408172"/>
    <lineage>
        <taxon>unclassified sequences</taxon>
        <taxon>metagenomes</taxon>
        <taxon>ecological metagenomes</taxon>
    </lineage>
</organism>
<feature type="non-terminal residue" evidence="1">
    <location>
        <position position="33"/>
    </location>
</feature>